<reference evidence="1" key="2">
    <citation type="journal article" date="2015" name="Fish Shellfish Immunol.">
        <title>Early steps in the European eel (Anguilla anguilla)-Vibrio vulnificus interaction in the gills: Role of the RtxA13 toxin.</title>
        <authorList>
            <person name="Callol A."/>
            <person name="Pajuelo D."/>
            <person name="Ebbesson L."/>
            <person name="Teles M."/>
            <person name="MacKenzie S."/>
            <person name="Amaro C."/>
        </authorList>
    </citation>
    <scope>NUCLEOTIDE SEQUENCE</scope>
</reference>
<dbReference type="EMBL" id="GBXM01077539">
    <property type="protein sequence ID" value="JAH31038.1"/>
    <property type="molecule type" value="Transcribed_RNA"/>
</dbReference>
<protein>
    <submittedName>
        <fullName evidence="1">Uncharacterized protein</fullName>
    </submittedName>
</protein>
<sequence length="31" mass="3520">MYQESAKPPVLKGLASSKHPQAIYSVYNHFK</sequence>
<name>A0A0E9RRU7_ANGAN</name>
<evidence type="ECO:0000313" key="1">
    <source>
        <dbReference type="EMBL" id="JAH31038.1"/>
    </source>
</evidence>
<accession>A0A0E9RRU7</accession>
<organism evidence="1">
    <name type="scientific">Anguilla anguilla</name>
    <name type="common">European freshwater eel</name>
    <name type="synonym">Muraena anguilla</name>
    <dbReference type="NCBI Taxonomy" id="7936"/>
    <lineage>
        <taxon>Eukaryota</taxon>
        <taxon>Metazoa</taxon>
        <taxon>Chordata</taxon>
        <taxon>Craniata</taxon>
        <taxon>Vertebrata</taxon>
        <taxon>Euteleostomi</taxon>
        <taxon>Actinopterygii</taxon>
        <taxon>Neopterygii</taxon>
        <taxon>Teleostei</taxon>
        <taxon>Anguilliformes</taxon>
        <taxon>Anguillidae</taxon>
        <taxon>Anguilla</taxon>
    </lineage>
</organism>
<dbReference type="AlphaFoldDB" id="A0A0E9RRU7"/>
<reference evidence="1" key="1">
    <citation type="submission" date="2014-11" db="EMBL/GenBank/DDBJ databases">
        <authorList>
            <person name="Amaro Gonzalez C."/>
        </authorList>
    </citation>
    <scope>NUCLEOTIDE SEQUENCE</scope>
</reference>
<proteinExistence type="predicted"/>